<dbReference type="PROSITE" id="PS50075">
    <property type="entry name" value="CARRIER"/>
    <property type="match status" value="1"/>
</dbReference>
<keyword evidence="2" id="KW-0436">Ligase</keyword>
<dbReference type="InterPro" id="IPR023213">
    <property type="entry name" value="CAT-like_dom_sf"/>
</dbReference>
<dbReference type="GO" id="GO:0000036">
    <property type="term" value="F:acyl carrier activity"/>
    <property type="evidence" value="ECO:0007669"/>
    <property type="project" value="TreeGrafter"/>
</dbReference>
<dbReference type="GO" id="GO:0016874">
    <property type="term" value="F:ligase activity"/>
    <property type="evidence" value="ECO:0007669"/>
    <property type="project" value="UniProtKB-KW"/>
</dbReference>
<dbReference type="Gene3D" id="3.30.559.10">
    <property type="entry name" value="Chloramphenicol acetyltransferase-like domain"/>
    <property type="match status" value="1"/>
</dbReference>
<gene>
    <name evidence="5" type="ORF">NIIDMKKI_22240</name>
</gene>
<dbReference type="GO" id="GO:0005737">
    <property type="term" value="C:cytoplasm"/>
    <property type="evidence" value="ECO:0007669"/>
    <property type="project" value="TreeGrafter"/>
</dbReference>
<evidence type="ECO:0000313" key="6">
    <source>
        <dbReference type="Proteomes" id="UP000516380"/>
    </source>
</evidence>
<evidence type="ECO:0000256" key="1">
    <source>
        <dbReference type="ARBA" id="ARBA00001957"/>
    </source>
</evidence>
<evidence type="ECO:0000313" key="5">
    <source>
        <dbReference type="EMBL" id="BCI87018.1"/>
    </source>
</evidence>
<dbReference type="GO" id="GO:0043041">
    <property type="term" value="P:amino acid activation for nonribosomal peptide biosynthetic process"/>
    <property type="evidence" value="ECO:0007669"/>
    <property type="project" value="TreeGrafter"/>
</dbReference>
<comment type="cofactor">
    <cofactor evidence="1">
        <name>pantetheine 4'-phosphate</name>
        <dbReference type="ChEBI" id="CHEBI:47942"/>
    </cofactor>
</comment>
<dbReference type="Proteomes" id="UP000516380">
    <property type="component" value="Chromosome"/>
</dbReference>
<protein>
    <recommendedName>
        <fullName evidence="4">Carrier domain-containing protein</fullName>
    </recommendedName>
</protein>
<proteinExistence type="predicted"/>
<keyword evidence="6" id="KW-1185">Reference proteome</keyword>
<dbReference type="InterPro" id="IPR036736">
    <property type="entry name" value="ACP-like_sf"/>
</dbReference>
<accession>A0A7G1IET1</accession>
<dbReference type="SUPFAM" id="SSF52777">
    <property type="entry name" value="CoA-dependent acyltransferases"/>
    <property type="match status" value="1"/>
</dbReference>
<evidence type="ECO:0000256" key="2">
    <source>
        <dbReference type="ARBA" id="ARBA00022598"/>
    </source>
</evidence>
<dbReference type="SUPFAM" id="SSF47336">
    <property type="entry name" value="ACP-like"/>
    <property type="match status" value="1"/>
</dbReference>
<evidence type="ECO:0000259" key="4">
    <source>
        <dbReference type="PROSITE" id="PS50075"/>
    </source>
</evidence>
<feature type="region of interest" description="Disordered" evidence="3">
    <location>
        <begin position="199"/>
        <end position="218"/>
    </location>
</feature>
<dbReference type="EMBL" id="AP023343">
    <property type="protein sequence ID" value="BCI87018.1"/>
    <property type="molecule type" value="Genomic_DNA"/>
</dbReference>
<dbReference type="AlphaFoldDB" id="A0A7G1IET1"/>
<name>A0A7G1IET1_MYCKA</name>
<dbReference type="PANTHER" id="PTHR45527:SF10">
    <property type="entry name" value="PYOCHELIN SYNTHASE PCHF"/>
    <property type="match status" value="1"/>
</dbReference>
<dbReference type="PANTHER" id="PTHR45527">
    <property type="entry name" value="NONRIBOSOMAL PEPTIDE SYNTHETASE"/>
    <property type="match status" value="1"/>
</dbReference>
<feature type="domain" description="Carrier" evidence="4">
    <location>
        <begin position="5"/>
        <end position="81"/>
    </location>
</feature>
<organism evidence="5 6">
    <name type="scientific">Mycobacterium kansasii</name>
    <dbReference type="NCBI Taxonomy" id="1768"/>
    <lineage>
        <taxon>Bacteria</taxon>
        <taxon>Bacillati</taxon>
        <taxon>Actinomycetota</taxon>
        <taxon>Actinomycetes</taxon>
        <taxon>Mycobacteriales</taxon>
        <taxon>Mycobacteriaceae</taxon>
        <taxon>Mycobacterium</taxon>
    </lineage>
</organism>
<feature type="compositionally biased region" description="Polar residues" evidence="3">
    <location>
        <begin position="205"/>
        <end position="218"/>
    </location>
</feature>
<dbReference type="InterPro" id="IPR009081">
    <property type="entry name" value="PP-bd_ACP"/>
</dbReference>
<reference evidence="5 6" key="1">
    <citation type="submission" date="2020-07" db="EMBL/GenBank/DDBJ databases">
        <title>Mycobacterium kansasii (former subtype) with zoonotic potential isolated from diseased indoor pet cat, Japan.</title>
        <authorList>
            <person name="Fukano H."/>
            <person name="Terazono T."/>
            <person name="Hoshino Y."/>
        </authorList>
    </citation>
    <scope>NUCLEOTIDE SEQUENCE [LARGE SCALE GENOMIC DNA]</scope>
    <source>
        <strain evidence="5 6">Kuro-I</strain>
    </source>
</reference>
<dbReference type="Pfam" id="PF00550">
    <property type="entry name" value="PP-binding"/>
    <property type="match status" value="1"/>
</dbReference>
<dbReference type="Gene3D" id="1.10.1200.10">
    <property type="entry name" value="ACP-like"/>
    <property type="match status" value="1"/>
</dbReference>
<sequence length="218" mass="23532">MKPLGDNWISKDEIRAAIAAELGCPADELGDHDDLIQLGLNSIRMMGLAGGWRKRGADITFAQLAAAPTVASWYALLSGDTASSAAAPAAVAPDEPEAHDAPFPLAGMQLAYWIGRSDEQELGGVAAHLYAEFDGPAIDPDRLQRAVRDLVATHPMLRTRFLPTGLSKRCPSRGGRFLPRSTFADAVRRRCSRHSRNCARPRHTNGCTSKTVRSSTSR</sequence>
<dbReference type="GO" id="GO:0044550">
    <property type="term" value="P:secondary metabolite biosynthetic process"/>
    <property type="evidence" value="ECO:0007669"/>
    <property type="project" value="TreeGrafter"/>
</dbReference>
<dbReference type="GO" id="GO:0031177">
    <property type="term" value="F:phosphopantetheine binding"/>
    <property type="evidence" value="ECO:0007669"/>
    <property type="project" value="TreeGrafter"/>
</dbReference>
<evidence type="ECO:0000256" key="3">
    <source>
        <dbReference type="SAM" id="MobiDB-lite"/>
    </source>
</evidence>